<feature type="compositionally biased region" description="Polar residues" evidence="1">
    <location>
        <begin position="135"/>
        <end position="151"/>
    </location>
</feature>
<protein>
    <submittedName>
        <fullName evidence="2">Uncharacterized protein</fullName>
    </submittedName>
</protein>
<feature type="compositionally biased region" description="Basic and acidic residues" evidence="1">
    <location>
        <begin position="67"/>
        <end position="77"/>
    </location>
</feature>
<dbReference type="Proteomes" id="UP000765509">
    <property type="component" value="Unassembled WGS sequence"/>
</dbReference>
<feature type="region of interest" description="Disordered" evidence="1">
    <location>
        <begin position="1"/>
        <end position="153"/>
    </location>
</feature>
<evidence type="ECO:0000313" key="2">
    <source>
        <dbReference type="EMBL" id="MBW0581351.1"/>
    </source>
</evidence>
<accession>A0A9Q3KJN2</accession>
<dbReference type="AlphaFoldDB" id="A0A9Q3KJN2"/>
<dbReference type="EMBL" id="AVOT02109796">
    <property type="protein sequence ID" value="MBW0581351.1"/>
    <property type="molecule type" value="Genomic_DNA"/>
</dbReference>
<proteinExistence type="predicted"/>
<organism evidence="2 3">
    <name type="scientific">Austropuccinia psidii MF-1</name>
    <dbReference type="NCBI Taxonomy" id="1389203"/>
    <lineage>
        <taxon>Eukaryota</taxon>
        <taxon>Fungi</taxon>
        <taxon>Dikarya</taxon>
        <taxon>Basidiomycota</taxon>
        <taxon>Pucciniomycotina</taxon>
        <taxon>Pucciniomycetes</taxon>
        <taxon>Pucciniales</taxon>
        <taxon>Sphaerophragmiaceae</taxon>
        <taxon>Austropuccinia</taxon>
    </lineage>
</organism>
<reference evidence="2" key="1">
    <citation type="submission" date="2021-03" db="EMBL/GenBank/DDBJ databases">
        <title>Draft genome sequence of rust myrtle Austropuccinia psidii MF-1, a brazilian biotype.</title>
        <authorList>
            <person name="Quecine M.C."/>
            <person name="Pachon D.M.R."/>
            <person name="Bonatelli M.L."/>
            <person name="Correr F.H."/>
            <person name="Franceschini L.M."/>
            <person name="Leite T.F."/>
            <person name="Margarido G.R.A."/>
            <person name="Almeida C.A."/>
            <person name="Ferrarezi J.A."/>
            <person name="Labate C.A."/>
        </authorList>
    </citation>
    <scope>NUCLEOTIDE SEQUENCE</scope>
    <source>
        <strain evidence="2">MF-1</strain>
    </source>
</reference>
<feature type="non-terminal residue" evidence="2">
    <location>
        <position position="394"/>
    </location>
</feature>
<feature type="compositionally biased region" description="Basic residues" evidence="1">
    <location>
        <begin position="24"/>
        <end position="37"/>
    </location>
</feature>
<comment type="caution">
    <text evidence="2">The sequence shown here is derived from an EMBL/GenBank/DDBJ whole genome shotgun (WGS) entry which is preliminary data.</text>
</comment>
<evidence type="ECO:0000256" key="1">
    <source>
        <dbReference type="SAM" id="MobiDB-lite"/>
    </source>
</evidence>
<feature type="region of interest" description="Disordered" evidence="1">
    <location>
        <begin position="356"/>
        <end position="394"/>
    </location>
</feature>
<name>A0A9Q3KJN2_9BASI</name>
<keyword evidence="3" id="KW-1185">Reference proteome</keyword>
<sequence length="394" mass="45201">MSPANLRDLGFQRNQPEDREGLSRTRRPGRGHLRHRAPPTPQRLISIEHRQKEVQPGISLGRTWSKLPKDLSQRDTLQRPYGNQQRLESYQAVQTPGGKRTKDKGESSHYPSYRRTANPDRAYPDSFRLTRRRPNQISSGFKPLRNQQISGQEPPFFTIPGGFQEKTRKQGQEQNLLQPDEERVRPHDPEAVGLGKRSTQEPEVVVNHSRISIPINQYITPTQIKNNVNTPESNLKSDALWLQMSQYSEHTQKQFAELEGSHERMKKLTASMDKIVKPLQEGQASLSKASEETNKRLNLVFEEQHHSKRDRDCLDQDINKLFNVYHNMKPQPQGQVMDNPYQPNEIKPDAILMDKAKSPSQYQDGDGMSYSEKGALKQLPEPSSWPKFCGTGDN</sequence>
<feature type="region of interest" description="Disordered" evidence="1">
    <location>
        <begin position="182"/>
        <end position="203"/>
    </location>
</feature>
<evidence type="ECO:0000313" key="3">
    <source>
        <dbReference type="Proteomes" id="UP000765509"/>
    </source>
</evidence>
<gene>
    <name evidence="2" type="ORF">O181_121066</name>
</gene>
<feature type="compositionally biased region" description="Polar residues" evidence="1">
    <location>
        <begin position="81"/>
        <end position="94"/>
    </location>
</feature>